<feature type="non-terminal residue" evidence="1">
    <location>
        <position position="1"/>
    </location>
</feature>
<sequence length="52" mass="5401">LSVLYGLAVTGHCPAPVSALPFLSFSSEGPIHFLQVLGCVGNLIPNCDGEFL</sequence>
<evidence type="ECO:0000313" key="1">
    <source>
        <dbReference type="EMBL" id="KIO19988.1"/>
    </source>
</evidence>
<protein>
    <submittedName>
        <fullName evidence="1">Uncharacterized protein</fullName>
    </submittedName>
</protein>
<name>A0A0C3KEV5_9AGAM</name>
<proteinExistence type="predicted"/>
<dbReference type="EMBL" id="KN823193">
    <property type="protein sequence ID" value="KIO19988.1"/>
    <property type="molecule type" value="Genomic_DNA"/>
</dbReference>
<gene>
    <name evidence="1" type="ORF">M407DRAFT_245973</name>
</gene>
<dbReference type="Proteomes" id="UP000054248">
    <property type="component" value="Unassembled WGS sequence"/>
</dbReference>
<reference evidence="1 2" key="1">
    <citation type="submission" date="2014-04" db="EMBL/GenBank/DDBJ databases">
        <authorList>
            <consortium name="DOE Joint Genome Institute"/>
            <person name="Kuo A."/>
            <person name="Girlanda M."/>
            <person name="Perotto S."/>
            <person name="Kohler A."/>
            <person name="Nagy L.G."/>
            <person name="Floudas D."/>
            <person name="Copeland A."/>
            <person name="Barry K.W."/>
            <person name="Cichocki N."/>
            <person name="Veneault-Fourrey C."/>
            <person name="LaButti K."/>
            <person name="Lindquist E.A."/>
            <person name="Lipzen A."/>
            <person name="Lundell T."/>
            <person name="Morin E."/>
            <person name="Murat C."/>
            <person name="Sun H."/>
            <person name="Tunlid A."/>
            <person name="Henrissat B."/>
            <person name="Grigoriev I.V."/>
            <person name="Hibbett D.S."/>
            <person name="Martin F."/>
            <person name="Nordberg H.P."/>
            <person name="Cantor M.N."/>
            <person name="Hua S.X."/>
        </authorList>
    </citation>
    <scope>NUCLEOTIDE SEQUENCE [LARGE SCALE GENOMIC DNA]</scope>
    <source>
        <strain evidence="1 2">MUT 4182</strain>
    </source>
</reference>
<accession>A0A0C3KEV5</accession>
<organism evidence="1 2">
    <name type="scientific">Tulasnella calospora MUT 4182</name>
    <dbReference type="NCBI Taxonomy" id="1051891"/>
    <lineage>
        <taxon>Eukaryota</taxon>
        <taxon>Fungi</taxon>
        <taxon>Dikarya</taxon>
        <taxon>Basidiomycota</taxon>
        <taxon>Agaricomycotina</taxon>
        <taxon>Agaricomycetes</taxon>
        <taxon>Cantharellales</taxon>
        <taxon>Tulasnellaceae</taxon>
        <taxon>Tulasnella</taxon>
    </lineage>
</organism>
<keyword evidence="2" id="KW-1185">Reference proteome</keyword>
<evidence type="ECO:0000313" key="2">
    <source>
        <dbReference type="Proteomes" id="UP000054248"/>
    </source>
</evidence>
<dbReference type="AlphaFoldDB" id="A0A0C3KEV5"/>
<dbReference type="HOGENOM" id="CLU_3089006_0_0_1"/>
<reference evidence="2" key="2">
    <citation type="submission" date="2015-01" db="EMBL/GenBank/DDBJ databases">
        <title>Evolutionary Origins and Diversification of the Mycorrhizal Mutualists.</title>
        <authorList>
            <consortium name="DOE Joint Genome Institute"/>
            <consortium name="Mycorrhizal Genomics Consortium"/>
            <person name="Kohler A."/>
            <person name="Kuo A."/>
            <person name="Nagy L.G."/>
            <person name="Floudas D."/>
            <person name="Copeland A."/>
            <person name="Barry K.W."/>
            <person name="Cichocki N."/>
            <person name="Veneault-Fourrey C."/>
            <person name="LaButti K."/>
            <person name="Lindquist E.A."/>
            <person name="Lipzen A."/>
            <person name="Lundell T."/>
            <person name="Morin E."/>
            <person name="Murat C."/>
            <person name="Riley R."/>
            <person name="Ohm R."/>
            <person name="Sun H."/>
            <person name="Tunlid A."/>
            <person name="Henrissat B."/>
            <person name="Grigoriev I.V."/>
            <person name="Hibbett D.S."/>
            <person name="Martin F."/>
        </authorList>
    </citation>
    <scope>NUCLEOTIDE SEQUENCE [LARGE SCALE GENOMIC DNA]</scope>
    <source>
        <strain evidence="2">MUT 4182</strain>
    </source>
</reference>